<dbReference type="Proteomes" id="UP000741360">
    <property type="component" value="Unassembled WGS sequence"/>
</dbReference>
<feature type="region of interest" description="Disordered" evidence="1">
    <location>
        <begin position="93"/>
        <end position="115"/>
    </location>
</feature>
<dbReference type="EMBL" id="JACPSX010000207">
    <property type="protein sequence ID" value="MBI3015528.1"/>
    <property type="molecule type" value="Genomic_DNA"/>
</dbReference>
<evidence type="ECO:0000256" key="1">
    <source>
        <dbReference type="SAM" id="MobiDB-lite"/>
    </source>
</evidence>
<dbReference type="InterPro" id="IPR012644">
    <property type="entry name" value="CHP02300_FYDLN_acid"/>
</dbReference>
<reference evidence="2" key="1">
    <citation type="submission" date="2020-07" db="EMBL/GenBank/DDBJ databases">
        <title>Huge and variable diversity of episymbiotic CPR bacteria and DPANN archaea in groundwater ecosystems.</title>
        <authorList>
            <person name="He C.Y."/>
            <person name="Keren R."/>
            <person name="Whittaker M."/>
            <person name="Farag I.F."/>
            <person name="Doudna J."/>
            <person name="Cate J.H.D."/>
            <person name="Banfield J.F."/>
        </authorList>
    </citation>
    <scope>NUCLEOTIDE SEQUENCE</scope>
    <source>
        <strain evidence="2">NC_groundwater_717_Ag_S-0.2um_59_8</strain>
    </source>
</reference>
<protein>
    <submittedName>
        <fullName evidence="2">FYDLN acid domain-containing protein</fullName>
    </submittedName>
</protein>
<dbReference type="AlphaFoldDB" id="A0A932GR32"/>
<proteinExistence type="predicted"/>
<organism evidence="2 3">
    <name type="scientific">Tectimicrobiota bacterium</name>
    <dbReference type="NCBI Taxonomy" id="2528274"/>
    <lineage>
        <taxon>Bacteria</taxon>
        <taxon>Pseudomonadati</taxon>
        <taxon>Nitrospinota/Tectimicrobiota group</taxon>
        <taxon>Candidatus Tectimicrobiota</taxon>
    </lineage>
</organism>
<name>A0A932GR32_UNCTE</name>
<evidence type="ECO:0000313" key="2">
    <source>
        <dbReference type="EMBL" id="MBI3015528.1"/>
    </source>
</evidence>
<dbReference type="Pfam" id="PF09538">
    <property type="entry name" value="FYDLN_acid"/>
    <property type="match status" value="1"/>
</dbReference>
<evidence type="ECO:0000313" key="3">
    <source>
        <dbReference type="Proteomes" id="UP000741360"/>
    </source>
</evidence>
<accession>A0A932GR32</accession>
<comment type="caution">
    <text evidence="2">The sequence shown here is derived from an EMBL/GenBank/DDBJ whole genome shotgun (WGS) entry which is preliminary data.</text>
</comment>
<sequence length="115" mass="12819">MAKEPVLGKKHTCFKCACKFYDLGRPEPVCPRCNANQKSARHDELKAAAARSARRPVEIEEEELDVLPPPGDEIGYEEEADLAEGEFLEEDLGGATIEDLEGPLPEEEEVYDDEE</sequence>
<gene>
    <name evidence="2" type="ORF">HYY65_10815</name>
</gene>